<accession>M5PZH2</accession>
<evidence type="ECO:0000313" key="3">
    <source>
        <dbReference type="EMBL" id="EMG35856.1"/>
    </source>
</evidence>
<feature type="compositionally biased region" description="Low complexity" evidence="1">
    <location>
        <begin position="35"/>
        <end position="53"/>
    </location>
</feature>
<reference evidence="3 4" key="1">
    <citation type="journal article" date="2013" name="Genome Announc.">
        <title>Draft Genome Sequence for Desulfovibrio africanus Strain PCS.</title>
        <authorList>
            <person name="Brown S.D."/>
            <person name="Utturkar S.M."/>
            <person name="Arkin A.P."/>
            <person name="Deutschbauer A.M."/>
            <person name="Elias D.A."/>
            <person name="Hazen T.C."/>
            <person name="Chakraborty R."/>
        </authorList>
    </citation>
    <scope>NUCLEOTIDE SEQUENCE [LARGE SCALE GENOMIC DNA]</scope>
    <source>
        <strain evidence="3 4">PCS</strain>
    </source>
</reference>
<gene>
    <name evidence="3" type="ORF">PCS_03339</name>
</gene>
<organism evidence="3 4">
    <name type="scientific">Desulfocurvibacter africanus PCS</name>
    <dbReference type="NCBI Taxonomy" id="1262666"/>
    <lineage>
        <taxon>Bacteria</taxon>
        <taxon>Pseudomonadati</taxon>
        <taxon>Thermodesulfobacteriota</taxon>
        <taxon>Desulfovibrionia</taxon>
        <taxon>Desulfovibrionales</taxon>
        <taxon>Desulfovibrionaceae</taxon>
        <taxon>Desulfocurvibacter</taxon>
    </lineage>
</organism>
<evidence type="ECO:0000313" key="4">
    <source>
        <dbReference type="Proteomes" id="UP000011922"/>
    </source>
</evidence>
<dbReference type="AlphaFoldDB" id="M5PZH2"/>
<dbReference type="EMBL" id="AOSV01000038">
    <property type="protein sequence ID" value="EMG35856.1"/>
    <property type="molecule type" value="Genomic_DNA"/>
</dbReference>
<dbReference type="RefSeq" id="WP_005989253.1">
    <property type="nucleotide sequence ID" value="NZ_AOSV01000038.1"/>
</dbReference>
<protein>
    <submittedName>
        <fullName evidence="3">Uncharacterized protein</fullName>
    </submittedName>
</protein>
<dbReference type="Proteomes" id="UP000011922">
    <property type="component" value="Unassembled WGS sequence"/>
</dbReference>
<dbReference type="PROSITE" id="PS51257">
    <property type="entry name" value="PROKAR_LIPOPROTEIN"/>
    <property type="match status" value="1"/>
</dbReference>
<keyword evidence="2" id="KW-0732">Signal</keyword>
<feature type="compositionally biased region" description="Gly residues" evidence="1">
    <location>
        <begin position="69"/>
        <end position="78"/>
    </location>
</feature>
<proteinExistence type="predicted"/>
<evidence type="ECO:0000256" key="2">
    <source>
        <dbReference type="SAM" id="SignalP"/>
    </source>
</evidence>
<comment type="caution">
    <text evidence="3">The sequence shown here is derived from an EMBL/GenBank/DDBJ whole genome shotgun (WGS) entry which is preliminary data.</text>
</comment>
<feature type="chain" id="PRO_5004069673" evidence="2">
    <location>
        <begin position="22"/>
        <end position="78"/>
    </location>
</feature>
<feature type="compositionally biased region" description="Pro residues" evidence="1">
    <location>
        <begin position="54"/>
        <end position="68"/>
    </location>
</feature>
<sequence>MSRKFIITFLACLALTLGGLAACDQGQKEGGTGTPAEQPGQPASPAAPGAEPAPGEPPPPPAEQPPPSGGGTSGGSSS</sequence>
<feature type="signal peptide" evidence="2">
    <location>
        <begin position="1"/>
        <end position="21"/>
    </location>
</feature>
<evidence type="ECO:0000256" key="1">
    <source>
        <dbReference type="SAM" id="MobiDB-lite"/>
    </source>
</evidence>
<name>M5PZH2_DESAF</name>
<feature type="region of interest" description="Disordered" evidence="1">
    <location>
        <begin position="23"/>
        <end position="78"/>
    </location>
</feature>